<dbReference type="STRING" id="1841610.A6X21_12090"/>
<dbReference type="SUPFAM" id="SSF49464">
    <property type="entry name" value="Carboxypeptidase regulatory domain-like"/>
    <property type="match status" value="1"/>
</dbReference>
<dbReference type="Proteomes" id="UP000094828">
    <property type="component" value="Unassembled WGS sequence"/>
</dbReference>
<reference evidence="2 3" key="1">
    <citation type="submission" date="2016-05" db="EMBL/GenBank/DDBJ databases">
        <title>Genomic and physiological characterization of Planctopirus sp. isolated from fresh water lake.</title>
        <authorList>
            <person name="Subhash Y."/>
            <person name="Ramana C."/>
        </authorList>
    </citation>
    <scope>NUCLEOTIDE SEQUENCE [LARGE SCALE GENOMIC DNA]</scope>
    <source>
        <strain evidence="2 3">JC280</strain>
    </source>
</reference>
<dbReference type="InterPro" id="IPR008969">
    <property type="entry name" value="CarboxyPept-like_regulatory"/>
</dbReference>
<feature type="chain" id="PRO_5008672796" description="Carboxypeptidase regulatory-like domain-containing protein" evidence="1">
    <location>
        <begin position="24"/>
        <end position="159"/>
    </location>
</feature>
<evidence type="ECO:0000313" key="2">
    <source>
        <dbReference type="EMBL" id="ODA28456.1"/>
    </source>
</evidence>
<evidence type="ECO:0008006" key="4">
    <source>
        <dbReference type="Google" id="ProtNLM"/>
    </source>
</evidence>
<accession>A0A1C3E5D2</accession>
<dbReference type="PROSITE" id="PS51257">
    <property type="entry name" value="PROKAR_LIPOPROTEIN"/>
    <property type="match status" value="1"/>
</dbReference>
<proteinExistence type="predicted"/>
<dbReference type="EMBL" id="LYDR01000152">
    <property type="protein sequence ID" value="ODA28456.1"/>
    <property type="molecule type" value="Genomic_DNA"/>
</dbReference>
<sequence length="159" mass="17256">MHARFFRSLLVPGSLCLYILSFAAGCANDVSGNYQMFEWAPVTGRVTLDGTPLPNAMVTFSEAGYSSSWGITDSDGRYELTFDQKQNGAAIGKKSVVIRTVFSPPEISGYTPPPVVEGAPEPVEKLLPIYHNKTTLTANVVAGPNEINFELYSTPQGQY</sequence>
<gene>
    <name evidence="2" type="ORF">A6X21_12090</name>
</gene>
<evidence type="ECO:0000256" key="1">
    <source>
        <dbReference type="SAM" id="SignalP"/>
    </source>
</evidence>
<keyword evidence="1" id="KW-0732">Signal</keyword>
<protein>
    <recommendedName>
        <fullName evidence="4">Carboxypeptidase regulatory-like domain-containing protein</fullName>
    </recommendedName>
</protein>
<name>A0A1C3E5D2_9PLAN</name>
<dbReference type="AlphaFoldDB" id="A0A1C3E5D2"/>
<keyword evidence="3" id="KW-1185">Reference proteome</keyword>
<organism evidence="2 3">
    <name type="scientific">Planctopirus hydrillae</name>
    <dbReference type="NCBI Taxonomy" id="1841610"/>
    <lineage>
        <taxon>Bacteria</taxon>
        <taxon>Pseudomonadati</taxon>
        <taxon>Planctomycetota</taxon>
        <taxon>Planctomycetia</taxon>
        <taxon>Planctomycetales</taxon>
        <taxon>Planctomycetaceae</taxon>
        <taxon>Planctopirus</taxon>
    </lineage>
</organism>
<feature type="signal peptide" evidence="1">
    <location>
        <begin position="1"/>
        <end position="23"/>
    </location>
</feature>
<evidence type="ECO:0000313" key="3">
    <source>
        <dbReference type="Proteomes" id="UP000094828"/>
    </source>
</evidence>
<comment type="caution">
    <text evidence="2">The sequence shown here is derived from an EMBL/GenBank/DDBJ whole genome shotgun (WGS) entry which is preliminary data.</text>
</comment>